<evidence type="ECO:0000313" key="3">
    <source>
        <dbReference type="Proteomes" id="UP001256588"/>
    </source>
</evidence>
<dbReference type="InterPro" id="IPR018306">
    <property type="entry name" value="Phage_T5_Orf172_DNA-bd"/>
</dbReference>
<dbReference type="Proteomes" id="UP001256588">
    <property type="component" value="Unassembled WGS sequence"/>
</dbReference>
<keyword evidence="3" id="KW-1185">Reference proteome</keyword>
<sequence>MPVYFIGEHENQCSPIKIGVAKNIEVRKRNLQTGNPLELRLLGWIEAHNSFELERRLHQHFEATKVRGEWFAIEPADILSILMRAGSDGFVAKNADAFQIVGYDRDAVPEYLGVWEWGDLEIDECCPFCGCLCGMHFQEASQMYHCLNCDALSDFSDVDPRGKELDN</sequence>
<dbReference type="EMBL" id="JAVDWO010000007">
    <property type="protein sequence ID" value="MDR7193267.1"/>
    <property type="molecule type" value="Genomic_DNA"/>
</dbReference>
<gene>
    <name evidence="2" type="ORF">J2W68_002001</name>
</gene>
<organism evidence="2 3">
    <name type="scientific">Luteimonas terrae</name>
    <dbReference type="NCBI Taxonomy" id="1530191"/>
    <lineage>
        <taxon>Bacteria</taxon>
        <taxon>Pseudomonadati</taxon>
        <taxon>Pseudomonadota</taxon>
        <taxon>Gammaproteobacteria</taxon>
        <taxon>Lysobacterales</taxon>
        <taxon>Lysobacteraceae</taxon>
        <taxon>Luteimonas</taxon>
    </lineage>
</organism>
<dbReference type="Pfam" id="PF13455">
    <property type="entry name" value="MUG113"/>
    <property type="match status" value="1"/>
</dbReference>
<evidence type="ECO:0000259" key="1">
    <source>
        <dbReference type="SMART" id="SM00974"/>
    </source>
</evidence>
<dbReference type="RefSeq" id="WP_310235231.1">
    <property type="nucleotide sequence ID" value="NZ_JAVDWO010000007.1"/>
</dbReference>
<evidence type="ECO:0000313" key="2">
    <source>
        <dbReference type="EMBL" id="MDR7193267.1"/>
    </source>
</evidence>
<protein>
    <recommendedName>
        <fullName evidence="1">Bacteriophage T5 Orf172 DNA-binding domain-containing protein</fullName>
    </recommendedName>
</protein>
<dbReference type="SMART" id="SM00974">
    <property type="entry name" value="T5orf172"/>
    <property type="match status" value="1"/>
</dbReference>
<name>A0ABU1XWX8_9GAMM</name>
<proteinExistence type="predicted"/>
<reference evidence="2 3" key="1">
    <citation type="submission" date="2023-07" db="EMBL/GenBank/DDBJ databases">
        <title>Sorghum-associated microbial communities from plants grown in Nebraska, USA.</title>
        <authorList>
            <person name="Schachtman D."/>
        </authorList>
    </citation>
    <scope>NUCLEOTIDE SEQUENCE [LARGE SCALE GENOMIC DNA]</scope>
    <source>
        <strain evidence="2 3">4099</strain>
    </source>
</reference>
<feature type="domain" description="Bacteriophage T5 Orf172 DNA-binding" evidence="1">
    <location>
        <begin position="10"/>
        <end position="85"/>
    </location>
</feature>
<comment type="caution">
    <text evidence="2">The sequence shown here is derived from an EMBL/GenBank/DDBJ whole genome shotgun (WGS) entry which is preliminary data.</text>
</comment>
<accession>A0ABU1XWX8</accession>